<sequence>AKPKLIEPIDYENVIVQKKTQILNDALREMLLFPYDDFQ</sequence>
<dbReference type="Proteomes" id="UP000694892">
    <property type="component" value="Chromosome 2L"/>
</dbReference>
<organism evidence="2 3">
    <name type="scientific">Xenopus laevis</name>
    <name type="common">African clawed frog</name>
    <dbReference type="NCBI Taxonomy" id="8355"/>
    <lineage>
        <taxon>Eukaryota</taxon>
        <taxon>Metazoa</taxon>
        <taxon>Chordata</taxon>
        <taxon>Craniata</taxon>
        <taxon>Vertebrata</taxon>
        <taxon>Euteleostomi</taxon>
        <taxon>Amphibia</taxon>
        <taxon>Batrachia</taxon>
        <taxon>Anura</taxon>
        <taxon>Pipoidea</taxon>
        <taxon>Pipidae</taxon>
        <taxon>Xenopodinae</taxon>
        <taxon>Xenopus</taxon>
        <taxon>Xenopus</taxon>
    </lineage>
</organism>
<evidence type="ECO:0000313" key="3">
    <source>
        <dbReference type="Proteomes" id="UP000694892"/>
    </source>
</evidence>
<reference evidence="3" key="1">
    <citation type="journal article" date="2016" name="Nature">
        <title>Genome evolution in the allotetraploid frog Xenopus laevis.</title>
        <authorList>
            <person name="Session A.M."/>
            <person name="Uno Y."/>
            <person name="Kwon T."/>
            <person name="Chapman J.A."/>
            <person name="Toyoda A."/>
            <person name="Takahashi S."/>
            <person name="Fukui A."/>
            <person name="Hikosaka A."/>
            <person name="Suzuki A."/>
            <person name="Kondo M."/>
            <person name="van Heeringen S.J."/>
            <person name="Quigley I."/>
            <person name="Heinz S."/>
            <person name="Ogino H."/>
            <person name="Ochi H."/>
            <person name="Hellsten U."/>
            <person name="Lyons J.B."/>
            <person name="Simakov O."/>
            <person name="Putnam N."/>
            <person name="Stites J."/>
            <person name="Kuroki Y."/>
            <person name="Tanaka T."/>
            <person name="Michiue T."/>
            <person name="Watanabe M."/>
            <person name="Bogdanovic O."/>
            <person name="Lister R."/>
            <person name="Georgiou G."/>
            <person name="Paranjpe S.S."/>
            <person name="van Kruijsbergen I."/>
            <person name="Shu S."/>
            <person name="Carlson J."/>
            <person name="Kinoshita T."/>
            <person name="Ohta Y."/>
            <person name="Mawaribuchi S."/>
            <person name="Jenkins J."/>
            <person name="Grimwood J."/>
            <person name="Schmutz J."/>
            <person name="Mitros T."/>
            <person name="Mozaffari S.V."/>
            <person name="Suzuki Y."/>
            <person name="Haramoto Y."/>
            <person name="Yamamoto T.S."/>
            <person name="Takagi C."/>
            <person name="Heald R."/>
            <person name="Miller K."/>
            <person name="Haudenschild C."/>
            <person name="Kitzman J."/>
            <person name="Nakayama T."/>
            <person name="Izutsu Y."/>
            <person name="Robert J."/>
            <person name="Fortriede J."/>
            <person name="Burns K."/>
            <person name="Lotay V."/>
            <person name="Karimi K."/>
            <person name="Yasuoka Y."/>
            <person name="Dichmann D.S."/>
            <person name="Flajnik M.F."/>
            <person name="Houston D.W."/>
            <person name="Shendure J."/>
            <person name="DuPasquier L."/>
            <person name="Vize P.D."/>
            <person name="Zorn A.M."/>
            <person name="Ito M."/>
            <person name="Marcotte E.M."/>
            <person name="Wallingford J.B."/>
            <person name="Ito Y."/>
            <person name="Asashima M."/>
            <person name="Ueno N."/>
            <person name="Matsuda Y."/>
            <person name="Veenstra G.J."/>
            <person name="Fujiyama A."/>
            <person name="Harland R.M."/>
            <person name="Taira M."/>
            <person name="Rokhsar D.S."/>
        </authorList>
    </citation>
    <scope>NUCLEOTIDE SEQUENCE [LARGE SCALE GENOMIC DNA]</scope>
    <source>
        <strain evidence="3">J</strain>
    </source>
</reference>
<name>A0A974DQ06_XENLA</name>
<accession>A0A974DQ06</accession>
<proteinExistence type="predicted"/>
<feature type="domain" description="Dedicator of cytokinesis C/D N-terminal" evidence="1">
    <location>
        <begin position="4"/>
        <end position="39"/>
    </location>
</feature>
<feature type="non-terminal residue" evidence="2">
    <location>
        <position position="39"/>
    </location>
</feature>
<feature type="non-terminal residue" evidence="2">
    <location>
        <position position="1"/>
    </location>
</feature>
<dbReference type="AlphaFoldDB" id="A0A974DQ06"/>
<evidence type="ECO:0000259" key="1">
    <source>
        <dbReference type="Pfam" id="PF11878"/>
    </source>
</evidence>
<dbReference type="InterPro" id="IPR021816">
    <property type="entry name" value="DOCK_C/D_N"/>
</dbReference>
<evidence type="ECO:0000313" key="2">
    <source>
        <dbReference type="EMBL" id="OCT95440.1"/>
    </source>
</evidence>
<gene>
    <name evidence="2" type="ORF">XELAEV_180131273mg</name>
</gene>
<dbReference type="EMBL" id="CM004468">
    <property type="protein sequence ID" value="OCT95440.1"/>
    <property type="molecule type" value="Genomic_DNA"/>
</dbReference>
<protein>
    <recommendedName>
        <fullName evidence="1">Dedicator of cytokinesis C/D N-terminal domain-containing protein</fullName>
    </recommendedName>
</protein>
<dbReference type="Pfam" id="PF11878">
    <property type="entry name" value="DOCK_C-D_N"/>
    <property type="match status" value="1"/>
</dbReference>